<dbReference type="PANTHER" id="PTHR10057:SF0">
    <property type="entry name" value="TRANSLOCATOR PROTEIN"/>
    <property type="match status" value="1"/>
</dbReference>
<name>A0A4Y8ZPQ4_9SPHN</name>
<gene>
    <name evidence="7" type="ORF">E2493_12450</name>
</gene>
<dbReference type="InterPro" id="IPR004307">
    <property type="entry name" value="TspO_MBR"/>
</dbReference>
<evidence type="ECO:0000256" key="6">
    <source>
        <dbReference type="SAM" id="Phobius"/>
    </source>
</evidence>
<feature type="transmembrane region" description="Helical" evidence="6">
    <location>
        <begin position="58"/>
        <end position="79"/>
    </location>
</feature>
<proteinExistence type="inferred from homology"/>
<feature type="transmembrane region" description="Helical" evidence="6">
    <location>
        <begin position="143"/>
        <end position="163"/>
    </location>
</feature>
<keyword evidence="5 6" id="KW-0472">Membrane</keyword>
<dbReference type="PANTHER" id="PTHR10057">
    <property type="entry name" value="PERIPHERAL-TYPE BENZODIAZEPINE RECEPTOR"/>
    <property type="match status" value="1"/>
</dbReference>
<dbReference type="InterPro" id="IPR038330">
    <property type="entry name" value="TspO/MBR-related_sf"/>
</dbReference>
<dbReference type="OrthoDB" id="9795496at2"/>
<evidence type="ECO:0000313" key="8">
    <source>
        <dbReference type="Proteomes" id="UP000298213"/>
    </source>
</evidence>
<evidence type="ECO:0000256" key="1">
    <source>
        <dbReference type="ARBA" id="ARBA00004141"/>
    </source>
</evidence>
<evidence type="ECO:0000256" key="4">
    <source>
        <dbReference type="ARBA" id="ARBA00022989"/>
    </source>
</evidence>
<feature type="transmembrane region" description="Helical" evidence="6">
    <location>
        <begin position="91"/>
        <end position="109"/>
    </location>
</feature>
<sequence length="184" mass="19562">MSGIASRSQLRMSFLRYALITIPAILLLGTLSGRASNSGYSNAWFAALEKPAAMPPSIAFPIAWTTLYVLLGLALALILHARGARGRPSAIAFFLVQLALNFAWSPIFFGAHQVGAALVVIVAMFVLAAITALLFARIRPLAGLLMVPYLAWLIFAAFLNWQIGVLNPDAAAIVPGQASTDIAL</sequence>
<comment type="caution">
    <text evidence="7">The sequence shown here is derived from an EMBL/GenBank/DDBJ whole genome shotgun (WGS) entry which is preliminary data.</text>
</comment>
<evidence type="ECO:0000313" key="7">
    <source>
        <dbReference type="EMBL" id="TFI58000.1"/>
    </source>
</evidence>
<organism evidence="7 8">
    <name type="scientific">Sphingomonas parva</name>
    <dbReference type="NCBI Taxonomy" id="2555898"/>
    <lineage>
        <taxon>Bacteria</taxon>
        <taxon>Pseudomonadati</taxon>
        <taxon>Pseudomonadota</taxon>
        <taxon>Alphaproteobacteria</taxon>
        <taxon>Sphingomonadales</taxon>
        <taxon>Sphingomonadaceae</taxon>
        <taxon>Sphingomonas</taxon>
    </lineage>
</organism>
<dbReference type="EMBL" id="SPDV01000021">
    <property type="protein sequence ID" value="TFI58000.1"/>
    <property type="molecule type" value="Genomic_DNA"/>
</dbReference>
<dbReference type="Pfam" id="PF03073">
    <property type="entry name" value="TspO_MBR"/>
    <property type="match status" value="1"/>
</dbReference>
<protein>
    <submittedName>
        <fullName evidence="7">Tryptophan-rich sensory protein</fullName>
    </submittedName>
</protein>
<dbReference type="CDD" id="cd15904">
    <property type="entry name" value="TSPO_MBR"/>
    <property type="match status" value="1"/>
</dbReference>
<comment type="similarity">
    <text evidence="2">Belongs to the TspO/BZRP family.</text>
</comment>
<dbReference type="PIRSF" id="PIRSF005859">
    <property type="entry name" value="PBR"/>
    <property type="match status" value="1"/>
</dbReference>
<dbReference type="RefSeq" id="WP_135087248.1">
    <property type="nucleotide sequence ID" value="NZ_SPDV01000021.1"/>
</dbReference>
<dbReference type="AlphaFoldDB" id="A0A4Y8ZPQ4"/>
<evidence type="ECO:0000256" key="5">
    <source>
        <dbReference type="ARBA" id="ARBA00023136"/>
    </source>
</evidence>
<dbReference type="Proteomes" id="UP000298213">
    <property type="component" value="Unassembled WGS sequence"/>
</dbReference>
<feature type="transmembrane region" description="Helical" evidence="6">
    <location>
        <begin position="115"/>
        <end position="136"/>
    </location>
</feature>
<reference evidence="7 8" key="1">
    <citation type="submission" date="2019-03" db="EMBL/GenBank/DDBJ databases">
        <title>Genome sequence of Sphingomonas sp. 17J27-24.</title>
        <authorList>
            <person name="Kim M."/>
            <person name="Maeng S."/>
            <person name="Sathiyaraj S."/>
        </authorList>
    </citation>
    <scope>NUCLEOTIDE SEQUENCE [LARGE SCALE GENOMIC DNA]</scope>
    <source>
        <strain evidence="7 8">17J27-24</strain>
    </source>
</reference>
<comment type="subcellular location">
    <subcellularLocation>
        <location evidence="1">Membrane</location>
        <topology evidence="1">Multi-pass membrane protein</topology>
    </subcellularLocation>
</comment>
<keyword evidence="4 6" id="KW-1133">Transmembrane helix</keyword>
<keyword evidence="8" id="KW-1185">Reference proteome</keyword>
<keyword evidence="3 6" id="KW-0812">Transmembrane</keyword>
<evidence type="ECO:0000256" key="3">
    <source>
        <dbReference type="ARBA" id="ARBA00022692"/>
    </source>
</evidence>
<dbReference type="GO" id="GO:0016020">
    <property type="term" value="C:membrane"/>
    <property type="evidence" value="ECO:0007669"/>
    <property type="project" value="UniProtKB-SubCell"/>
</dbReference>
<dbReference type="Gene3D" id="1.20.1260.100">
    <property type="entry name" value="TspO/MBR protein"/>
    <property type="match status" value="1"/>
</dbReference>
<dbReference type="GO" id="GO:0033013">
    <property type="term" value="P:tetrapyrrole metabolic process"/>
    <property type="evidence" value="ECO:0007669"/>
    <property type="project" value="UniProtKB-ARBA"/>
</dbReference>
<accession>A0A4Y8ZPQ4</accession>
<evidence type="ECO:0000256" key="2">
    <source>
        <dbReference type="ARBA" id="ARBA00007524"/>
    </source>
</evidence>
<dbReference type="FunFam" id="1.20.1260.100:FF:000001">
    <property type="entry name" value="translocator protein 2"/>
    <property type="match status" value="1"/>
</dbReference>